<dbReference type="Pfam" id="PF13041">
    <property type="entry name" value="PPR_2"/>
    <property type="match status" value="2"/>
</dbReference>
<keyword evidence="2" id="KW-0677">Repeat</keyword>
<dbReference type="InterPro" id="IPR011990">
    <property type="entry name" value="TPR-like_helical_dom_sf"/>
</dbReference>
<evidence type="ECO:0000256" key="1">
    <source>
        <dbReference type="ARBA" id="ARBA00007626"/>
    </source>
</evidence>
<dbReference type="Pfam" id="PF01535">
    <property type="entry name" value="PPR"/>
    <property type="match status" value="1"/>
</dbReference>
<dbReference type="PANTHER" id="PTHR47939:SF7">
    <property type="entry name" value="REPEAT-CONTAINING PROTEIN, PUTATIVE-RELATED"/>
    <property type="match status" value="1"/>
</dbReference>
<dbReference type="PROSITE" id="PS51375">
    <property type="entry name" value="PPR"/>
    <property type="match status" value="4"/>
</dbReference>
<reference evidence="4 5" key="1">
    <citation type="submission" date="2020-08" db="EMBL/GenBank/DDBJ databases">
        <title>Plant Genome Project.</title>
        <authorList>
            <person name="Zhang R.-G."/>
        </authorList>
    </citation>
    <scope>NUCLEOTIDE SEQUENCE [LARGE SCALE GENOMIC DNA]</scope>
    <source>
        <tissue evidence="4">Rhizome</tissue>
    </source>
</reference>
<evidence type="ECO:0000256" key="3">
    <source>
        <dbReference type="PROSITE-ProRule" id="PRU00708"/>
    </source>
</evidence>
<comment type="caution">
    <text evidence="4">The sequence shown here is derived from an EMBL/GenBank/DDBJ whole genome shotgun (WGS) entry which is preliminary data.</text>
</comment>
<organism evidence="4 5">
    <name type="scientific">Zingiber officinale</name>
    <name type="common">Ginger</name>
    <name type="synonym">Amomum zingiber</name>
    <dbReference type="NCBI Taxonomy" id="94328"/>
    <lineage>
        <taxon>Eukaryota</taxon>
        <taxon>Viridiplantae</taxon>
        <taxon>Streptophyta</taxon>
        <taxon>Embryophyta</taxon>
        <taxon>Tracheophyta</taxon>
        <taxon>Spermatophyta</taxon>
        <taxon>Magnoliopsida</taxon>
        <taxon>Liliopsida</taxon>
        <taxon>Zingiberales</taxon>
        <taxon>Zingiberaceae</taxon>
        <taxon>Zingiber</taxon>
    </lineage>
</organism>
<feature type="repeat" description="PPR" evidence="3">
    <location>
        <begin position="224"/>
        <end position="258"/>
    </location>
</feature>
<comment type="similarity">
    <text evidence="1">Belongs to the PPR family. P subfamily.</text>
</comment>
<dbReference type="Proteomes" id="UP000734854">
    <property type="component" value="Unassembled WGS sequence"/>
</dbReference>
<evidence type="ECO:0000313" key="4">
    <source>
        <dbReference type="EMBL" id="KAG6491190.1"/>
    </source>
</evidence>
<dbReference type="EMBL" id="JACMSC010000014">
    <property type="protein sequence ID" value="KAG6491190.1"/>
    <property type="molecule type" value="Genomic_DNA"/>
</dbReference>
<dbReference type="InterPro" id="IPR002885">
    <property type="entry name" value="PPR_rpt"/>
</dbReference>
<protein>
    <recommendedName>
        <fullName evidence="6">Pentatricopeptide repeat-containing protein</fullName>
    </recommendedName>
</protein>
<dbReference type="PANTHER" id="PTHR47939">
    <property type="entry name" value="MEMBRANE-ASSOCIATED SALT-INDUCIBLE PROTEIN-LIKE"/>
    <property type="match status" value="1"/>
</dbReference>
<keyword evidence="5" id="KW-1185">Reference proteome</keyword>
<evidence type="ECO:0000313" key="5">
    <source>
        <dbReference type="Proteomes" id="UP000734854"/>
    </source>
</evidence>
<dbReference type="Gene3D" id="1.25.40.10">
    <property type="entry name" value="Tetratricopeptide repeat domain"/>
    <property type="match status" value="3"/>
</dbReference>
<proteinExistence type="inferred from homology"/>
<feature type="repeat" description="PPR" evidence="3">
    <location>
        <begin position="259"/>
        <end position="293"/>
    </location>
</feature>
<name>A0A8J5KIQ3_ZINOF</name>
<dbReference type="NCBIfam" id="TIGR00756">
    <property type="entry name" value="PPR"/>
    <property type="match status" value="4"/>
</dbReference>
<feature type="repeat" description="PPR" evidence="3">
    <location>
        <begin position="364"/>
        <end position="398"/>
    </location>
</feature>
<sequence>MLSLRTVRRICAAIDAASVTCIVAGLSKLRKRSDFSVCAGESGCPDDFPTISACKAAVLNNRPRPKPRLEKETSSTRNCQGPLQNSEPALFKLKKEKDPEKLFHLFKSNATNRLVIENRFAFEDTVSRLAGARRFDLIEHLLEHQKTLPQGRREGFIVRIIMLYGKARMPDHALQTFRQMHLFSCPRTVKSFNAILKVLSQACKYQDAQMLLDECATKYGIALDEISYNITIKLMCEMGDLDSAYLIMVEMEKAGLKADVVTYTTLISAFYKNGRGEIGNGLWNLMVLRGCLPNLATFNVRIQYLINRMRAWQANELIHLMLKGGPKPDEMTYNLIIKGFCMMGEFDMAEKIFYALRRRGCEPNSKIYQTMVHYFCEGGDFDFAFRLCKDSMERNWFPSVGTIDKLLKGLMSISKHQNAKEILKLVEARSSYSRKSLRLVDRLAKAQSIDWAIIVRSIKVSPIDWDMTVARVARFGCLGSHRSNMTIDWELTQSIESPRSIDIKVMMSSNNASILIFFAGHSPPIFGSLELKCYYISKLQEAFAPTRD</sequence>
<evidence type="ECO:0000256" key="2">
    <source>
        <dbReference type="ARBA" id="ARBA00022737"/>
    </source>
</evidence>
<feature type="repeat" description="PPR" evidence="3">
    <location>
        <begin position="329"/>
        <end position="363"/>
    </location>
</feature>
<dbReference type="InterPro" id="IPR050667">
    <property type="entry name" value="PPR-containing_protein"/>
</dbReference>
<gene>
    <name evidence="4" type="ORF">ZIOFF_052526</name>
</gene>
<evidence type="ECO:0008006" key="6">
    <source>
        <dbReference type="Google" id="ProtNLM"/>
    </source>
</evidence>
<dbReference type="AlphaFoldDB" id="A0A8J5KIQ3"/>
<accession>A0A8J5KIQ3</accession>